<keyword evidence="7" id="KW-1278">Translocase</keyword>
<evidence type="ECO:0000313" key="14">
    <source>
        <dbReference type="Proteomes" id="UP000319143"/>
    </source>
</evidence>
<name>A0A5C6E3Q0_9BACT</name>
<dbReference type="InterPro" id="IPR027417">
    <property type="entry name" value="P-loop_NTPase"/>
</dbReference>
<dbReference type="GO" id="GO:0031522">
    <property type="term" value="C:cell envelope Sec protein transport complex"/>
    <property type="evidence" value="ECO:0007669"/>
    <property type="project" value="TreeGrafter"/>
</dbReference>
<evidence type="ECO:0000256" key="4">
    <source>
        <dbReference type="ARBA" id="ARBA00022741"/>
    </source>
</evidence>
<dbReference type="InterPro" id="IPR011115">
    <property type="entry name" value="SecA_DEAD"/>
</dbReference>
<keyword evidence="1" id="KW-0813">Transport</keyword>
<evidence type="ECO:0000256" key="2">
    <source>
        <dbReference type="ARBA" id="ARBA00022475"/>
    </source>
</evidence>
<dbReference type="GO" id="GO:0017038">
    <property type="term" value="P:protein import"/>
    <property type="evidence" value="ECO:0007669"/>
    <property type="project" value="InterPro"/>
</dbReference>
<dbReference type="InterPro" id="IPR014018">
    <property type="entry name" value="SecA_motor_DEAD"/>
</dbReference>
<dbReference type="Pfam" id="PF21090">
    <property type="entry name" value="P-loop_SecA"/>
    <property type="match status" value="1"/>
</dbReference>
<evidence type="ECO:0000259" key="11">
    <source>
        <dbReference type="PROSITE" id="PS51194"/>
    </source>
</evidence>
<evidence type="ECO:0000256" key="3">
    <source>
        <dbReference type="ARBA" id="ARBA00022490"/>
    </source>
</evidence>
<dbReference type="PROSITE" id="PS51192">
    <property type="entry name" value="HELICASE_ATP_BIND_1"/>
    <property type="match status" value="1"/>
</dbReference>
<proteinExistence type="predicted"/>
<evidence type="ECO:0000256" key="7">
    <source>
        <dbReference type="ARBA" id="ARBA00022967"/>
    </source>
</evidence>
<feature type="domain" description="SecA family profile" evidence="12">
    <location>
        <begin position="1"/>
        <end position="519"/>
    </location>
</feature>
<keyword evidence="3" id="KW-0963">Cytoplasm</keyword>
<dbReference type="Pfam" id="PF07517">
    <property type="entry name" value="SecA_DEAD"/>
    <property type="match status" value="1"/>
</dbReference>
<evidence type="ECO:0000259" key="12">
    <source>
        <dbReference type="PROSITE" id="PS51196"/>
    </source>
</evidence>
<dbReference type="Pfam" id="PF01043">
    <property type="entry name" value="SecA_PP_bind"/>
    <property type="match status" value="1"/>
</dbReference>
<sequence length="561" mass="61990">MQLSQIRQSVADRLRVELRETQVTVANHLLGRGIVEMETGEGKTLAIAVAAIAMASNGRTVNIATANDYLARRDADWMHPIYDDLGITVDAVSASCSMVAKQSAYAASVTYGTLRQFGFDYLQQEMADREARRRHAAAPPRQSPRMDVLIVDEADNVLIDEARTPLIVTSSTGPIDSADRSAYLWAAQIARSLSTSCDYVVPTDTNAVALTPLGYSKLSRSPMPADMNSMTTTAIVHFVERAIESIHRLRRDQHYILLDNRVFLVDEFTGRTQPDRSFADGMQQAIEAREGVNITCPSQPVARITLQELVTRFKHLSGTTGTAWEDRRELAQVYGLPLERVAPHRPSRRTVLPTTVCVSEEDKFERIVDEVESMVAGRRAVLLGTRTIEKSETLSRLLHSRSLPHVVLNARHRRHEAELIAAAGTEGRVTVATNMAGRGTDIQVSDRVRQSGGLHVIVSELHPAARIDRQLAGRCARQGDPGSVRTFVSPDDEVVEMAFGPDKANRIRASRKNLGWIVRRAQSIVSRQHRRGRIQLTQQGQSIGAAMRQLGLDPNLDPLAP</sequence>
<gene>
    <name evidence="13" type="ORF">Poly41_09050</name>
</gene>
<dbReference type="Proteomes" id="UP000319143">
    <property type="component" value="Unassembled WGS sequence"/>
</dbReference>
<dbReference type="AlphaFoldDB" id="A0A5C6E3Q0"/>
<reference evidence="13 14" key="1">
    <citation type="submission" date="2019-02" db="EMBL/GenBank/DDBJ databases">
        <title>Deep-cultivation of Planctomycetes and their phenomic and genomic characterization uncovers novel biology.</title>
        <authorList>
            <person name="Wiegand S."/>
            <person name="Jogler M."/>
            <person name="Boedeker C."/>
            <person name="Pinto D."/>
            <person name="Vollmers J."/>
            <person name="Rivas-Marin E."/>
            <person name="Kohn T."/>
            <person name="Peeters S.H."/>
            <person name="Heuer A."/>
            <person name="Rast P."/>
            <person name="Oberbeckmann S."/>
            <person name="Bunk B."/>
            <person name="Jeske O."/>
            <person name="Meyerdierks A."/>
            <person name="Storesund J.E."/>
            <person name="Kallscheuer N."/>
            <person name="Luecker S."/>
            <person name="Lage O.M."/>
            <person name="Pohl T."/>
            <person name="Merkel B.J."/>
            <person name="Hornburger P."/>
            <person name="Mueller R.-W."/>
            <person name="Bruemmer F."/>
            <person name="Labrenz M."/>
            <person name="Spormann A.M."/>
            <person name="Op Den Camp H."/>
            <person name="Overmann J."/>
            <person name="Amann R."/>
            <person name="Jetten M.S.M."/>
            <person name="Mascher T."/>
            <person name="Medema M.H."/>
            <person name="Devos D.P."/>
            <person name="Kaster A.-K."/>
            <person name="Ovreas L."/>
            <person name="Rohde M."/>
            <person name="Galperin M.Y."/>
            <person name="Jogler C."/>
        </authorList>
    </citation>
    <scope>NUCLEOTIDE SEQUENCE [LARGE SCALE GENOMIC DNA]</scope>
    <source>
        <strain evidence="13 14">Poly41</strain>
    </source>
</reference>
<keyword evidence="4" id="KW-0547">Nucleotide-binding</keyword>
<evidence type="ECO:0000313" key="13">
    <source>
        <dbReference type="EMBL" id="TWU42607.1"/>
    </source>
</evidence>
<feature type="domain" description="Helicase ATP-binding" evidence="10">
    <location>
        <begin position="24"/>
        <end position="172"/>
    </location>
</feature>
<keyword evidence="2" id="KW-1003">Cell membrane</keyword>
<dbReference type="InterPro" id="IPR011130">
    <property type="entry name" value="SecA_preprotein_X-link_dom"/>
</dbReference>
<evidence type="ECO:0000256" key="6">
    <source>
        <dbReference type="ARBA" id="ARBA00022927"/>
    </source>
</evidence>
<dbReference type="Gene3D" id="3.40.50.300">
    <property type="entry name" value="P-loop containing nucleotide triphosphate hydrolases"/>
    <property type="match status" value="2"/>
</dbReference>
<keyword evidence="14" id="KW-1185">Reference proteome</keyword>
<dbReference type="SMART" id="SM00957">
    <property type="entry name" value="SecA_DEAD"/>
    <property type="match status" value="1"/>
</dbReference>
<evidence type="ECO:0000256" key="9">
    <source>
        <dbReference type="ARBA" id="ARBA00023136"/>
    </source>
</evidence>
<comment type="caution">
    <text evidence="13">The sequence shown here is derived from an EMBL/GenBank/DDBJ whole genome shotgun (WGS) entry which is preliminary data.</text>
</comment>
<evidence type="ECO:0000259" key="10">
    <source>
        <dbReference type="PROSITE" id="PS51192"/>
    </source>
</evidence>
<dbReference type="InterPro" id="IPR001650">
    <property type="entry name" value="Helicase_C-like"/>
</dbReference>
<evidence type="ECO:0000256" key="8">
    <source>
        <dbReference type="ARBA" id="ARBA00023010"/>
    </source>
</evidence>
<accession>A0A5C6E3Q0</accession>
<keyword evidence="9" id="KW-0472">Membrane</keyword>
<dbReference type="GO" id="GO:0006886">
    <property type="term" value="P:intracellular protein transport"/>
    <property type="evidence" value="ECO:0007669"/>
    <property type="project" value="InterPro"/>
</dbReference>
<feature type="domain" description="Helicase C-terminal" evidence="11">
    <location>
        <begin position="363"/>
        <end position="525"/>
    </location>
</feature>
<dbReference type="PROSITE" id="PS51196">
    <property type="entry name" value="SECA_MOTOR_DEAD"/>
    <property type="match status" value="1"/>
</dbReference>
<keyword evidence="5" id="KW-0067">ATP-binding</keyword>
<dbReference type="FunFam" id="3.40.50.300:FF:000429">
    <property type="entry name" value="Preprotein translocase subunit SecA"/>
    <property type="match status" value="1"/>
</dbReference>
<keyword evidence="8" id="KW-0811">Translocation</keyword>
<dbReference type="PRINTS" id="PR00906">
    <property type="entry name" value="SECA"/>
</dbReference>
<dbReference type="GO" id="GO:0005524">
    <property type="term" value="F:ATP binding"/>
    <property type="evidence" value="ECO:0007669"/>
    <property type="project" value="UniProtKB-KW"/>
</dbReference>
<dbReference type="PANTHER" id="PTHR30612">
    <property type="entry name" value="SECA INNER MEMBRANE COMPONENT OF SEC PROTEIN SECRETION SYSTEM"/>
    <property type="match status" value="1"/>
</dbReference>
<dbReference type="PANTHER" id="PTHR30612:SF0">
    <property type="entry name" value="CHLOROPLAST PROTEIN-TRANSPORTING ATPASE"/>
    <property type="match status" value="1"/>
</dbReference>
<dbReference type="OrthoDB" id="225247at2"/>
<dbReference type="InterPro" id="IPR036670">
    <property type="entry name" value="SecA_X-link_sf"/>
</dbReference>
<dbReference type="PROSITE" id="PS51194">
    <property type="entry name" value="HELICASE_CTER"/>
    <property type="match status" value="1"/>
</dbReference>
<protein>
    <submittedName>
        <fullName evidence="13">Preprotein translocase subunit SecA</fullName>
    </submittedName>
</protein>
<dbReference type="InterPro" id="IPR000185">
    <property type="entry name" value="SecA"/>
</dbReference>
<keyword evidence="6" id="KW-0653">Protein transport</keyword>
<dbReference type="CDD" id="cd18803">
    <property type="entry name" value="SF2_C_secA"/>
    <property type="match status" value="1"/>
</dbReference>
<dbReference type="SUPFAM" id="SSF52540">
    <property type="entry name" value="P-loop containing nucleoside triphosphate hydrolases"/>
    <property type="match status" value="2"/>
</dbReference>
<dbReference type="InterPro" id="IPR014001">
    <property type="entry name" value="Helicase_ATP-bd"/>
</dbReference>
<dbReference type="Gene3D" id="3.90.1440.10">
    <property type="entry name" value="SecA, preprotein cross-linking domain"/>
    <property type="match status" value="1"/>
</dbReference>
<dbReference type="GO" id="GO:0006605">
    <property type="term" value="P:protein targeting"/>
    <property type="evidence" value="ECO:0007669"/>
    <property type="project" value="InterPro"/>
</dbReference>
<evidence type="ECO:0000256" key="5">
    <source>
        <dbReference type="ARBA" id="ARBA00022840"/>
    </source>
</evidence>
<dbReference type="GO" id="GO:0005829">
    <property type="term" value="C:cytosol"/>
    <property type="evidence" value="ECO:0007669"/>
    <property type="project" value="TreeGrafter"/>
</dbReference>
<dbReference type="GO" id="GO:0005886">
    <property type="term" value="C:plasma membrane"/>
    <property type="evidence" value="ECO:0007669"/>
    <property type="project" value="TreeGrafter"/>
</dbReference>
<dbReference type="RefSeq" id="WP_146524628.1">
    <property type="nucleotide sequence ID" value="NZ_SJPV01000001.1"/>
</dbReference>
<dbReference type="EMBL" id="SJPV01000001">
    <property type="protein sequence ID" value="TWU42607.1"/>
    <property type="molecule type" value="Genomic_DNA"/>
</dbReference>
<evidence type="ECO:0000256" key="1">
    <source>
        <dbReference type="ARBA" id="ARBA00022448"/>
    </source>
</evidence>
<organism evidence="13 14">
    <name type="scientific">Novipirellula artificiosorum</name>
    <dbReference type="NCBI Taxonomy" id="2528016"/>
    <lineage>
        <taxon>Bacteria</taxon>
        <taxon>Pseudomonadati</taxon>
        <taxon>Planctomycetota</taxon>
        <taxon>Planctomycetia</taxon>
        <taxon>Pirellulales</taxon>
        <taxon>Pirellulaceae</taxon>
        <taxon>Novipirellula</taxon>
    </lineage>
</organism>
<dbReference type="InterPro" id="IPR044722">
    <property type="entry name" value="SecA_SF2_C"/>
</dbReference>
<dbReference type="GO" id="GO:0043952">
    <property type="term" value="P:protein transport by the Sec complex"/>
    <property type="evidence" value="ECO:0007669"/>
    <property type="project" value="TreeGrafter"/>
</dbReference>
<dbReference type="SMART" id="SM00958">
    <property type="entry name" value="SecA_PP_bind"/>
    <property type="match status" value="1"/>
</dbReference>
<dbReference type="SUPFAM" id="SSF81767">
    <property type="entry name" value="Pre-protein crosslinking domain of SecA"/>
    <property type="match status" value="1"/>
</dbReference>